<feature type="region of interest" description="Disordered" evidence="1">
    <location>
        <begin position="452"/>
        <end position="515"/>
    </location>
</feature>
<dbReference type="OrthoDB" id="3363734at2759"/>
<feature type="compositionally biased region" description="Pro residues" evidence="1">
    <location>
        <begin position="208"/>
        <end position="218"/>
    </location>
</feature>
<dbReference type="AlphaFoldDB" id="A0A9P7FXJ9"/>
<organism evidence="2 3">
    <name type="scientific">Sphagnurus paluster</name>
    <dbReference type="NCBI Taxonomy" id="117069"/>
    <lineage>
        <taxon>Eukaryota</taxon>
        <taxon>Fungi</taxon>
        <taxon>Dikarya</taxon>
        <taxon>Basidiomycota</taxon>
        <taxon>Agaricomycotina</taxon>
        <taxon>Agaricomycetes</taxon>
        <taxon>Agaricomycetidae</taxon>
        <taxon>Agaricales</taxon>
        <taxon>Tricholomatineae</taxon>
        <taxon>Lyophyllaceae</taxon>
        <taxon>Sphagnurus</taxon>
    </lineage>
</organism>
<feature type="compositionally biased region" description="Polar residues" evidence="1">
    <location>
        <begin position="459"/>
        <end position="471"/>
    </location>
</feature>
<comment type="caution">
    <text evidence="2">The sequence shown here is derived from an EMBL/GenBank/DDBJ whole genome shotgun (WGS) entry which is preliminary data.</text>
</comment>
<feature type="compositionally biased region" description="Polar residues" evidence="1">
    <location>
        <begin position="138"/>
        <end position="151"/>
    </location>
</feature>
<reference evidence="2" key="1">
    <citation type="submission" date="2021-02" db="EMBL/GenBank/DDBJ databases">
        <authorList>
            <person name="Nieuwenhuis M."/>
            <person name="Van De Peppel L.J.J."/>
        </authorList>
    </citation>
    <scope>NUCLEOTIDE SEQUENCE</scope>
    <source>
        <strain evidence="2">D49</strain>
    </source>
</reference>
<feature type="compositionally biased region" description="Low complexity" evidence="1">
    <location>
        <begin position="65"/>
        <end position="82"/>
    </location>
</feature>
<proteinExistence type="predicted"/>
<feature type="region of interest" description="Disordered" evidence="1">
    <location>
        <begin position="1"/>
        <end position="238"/>
    </location>
</feature>
<evidence type="ECO:0000313" key="3">
    <source>
        <dbReference type="Proteomes" id="UP000717328"/>
    </source>
</evidence>
<gene>
    <name evidence="2" type="ORF">H0H81_001290</name>
</gene>
<dbReference type="Gene3D" id="3.30.710.10">
    <property type="entry name" value="Potassium Channel Kv1.1, Chain A"/>
    <property type="match status" value="1"/>
</dbReference>
<dbReference type="SUPFAM" id="SSF54695">
    <property type="entry name" value="POZ domain"/>
    <property type="match status" value="1"/>
</dbReference>
<feature type="compositionally biased region" description="Polar residues" evidence="1">
    <location>
        <begin position="478"/>
        <end position="490"/>
    </location>
</feature>
<evidence type="ECO:0000256" key="1">
    <source>
        <dbReference type="SAM" id="MobiDB-lite"/>
    </source>
</evidence>
<evidence type="ECO:0000313" key="2">
    <source>
        <dbReference type="EMBL" id="KAG5638193.1"/>
    </source>
</evidence>
<protein>
    <submittedName>
        <fullName evidence="2">Uncharacterized protein</fullName>
    </submittedName>
</protein>
<accession>A0A9P7FXJ9</accession>
<sequence>MLNSTKPHSSPPRATRTPQPPPISYPLAASRPTSQATVLATPLSPKKIPPHARKPSLSNTMHWLSRTSTQSSSSPYAPSKPTRISEPKLIRSIDLVSHTRSGTLGSGATIVRTPDEALRETGVRLTHDGKARDPSASPGATRSRSSISSEKAPSLDNITPPTSPPLPPLPLSGDTETDIRDVGTSEAPRQPRPTRAPPAAPLLTPSPVHSPPNSPPLRPSLKMKSSQNTEEGHLPPMPTNNFPYPAPPAFRPILVSEIPTGAVDPSKIIVTLETSTAAHKTTLETLRSRPSHLSEYLSFIFPSEQGSTTSSIYSVESDDHMSTYRHHLTSQGLLPQASFSIHIFLDRPSNPYTHILNYLRSPVASLEAPETLPRSILMHSSSNTRLECLLELRDEAAYLNLEPLQKLCTDEIRMRNGPRLHMRGYSSSTAASAQSLHASVYSLHTLLERVESDIRSNPRDSNGSDGKSTKCSPADTAPSRSLIPTPQSWKGNPRGRSEGRYSLVRSPPEAPTGWI</sequence>
<feature type="compositionally biased region" description="Basic and acidic residues" evidence="1">
    <location>
        <begin position="113"/>
        <end position="133"/>
    </location>
</feature>
<dbReference type="InterPro" id="IPR011333">
    <property type="entry name" value="SKP1/BTB/POZ_sf"/>
</dbReference>
<reference evidence="2" key="2">
    <citation type="submission" date="2021-10" db="EMBL/GenBank/DDBJ databases">
        <title>Phylogenomics reveals ancestral predisposition of the termite-cultivated fungus Termitomyces towards a domesticated lifestyle.</title>
        <authorList>
            <person name="Auxier B."/>
            <person name="Grum-Grzhimaylo A."/>
            <person name="Cardenas M.E."/>
            <person name="Lodge J.D."/>
            <person name="Laessoe T."/>
            <person name="Pedersen O."/>
            <person name="Smith M.E."/>
            <person name="Kuyper T.W."/>
            <person name="Franco-Molano E.A."/>
            <person name="Baroni T.J."/>
            <person name="Aanen D.K."/>
        </authorList>
    </citation>
    <scope>NUCLEOTIDE SEQUENCE</scope>
    <source>
        <strain evidence="2">D49</strain>
    </source>
</reference>
<name>A0A9P7FXJ9_9AGAR</name>
<feature type="compositionally biased region" description="Pro residues" evidence="1">
    <location>
        <begin position="190"/>
        <end position="200"/>
    </location>
</feature>
<dbReference type="EMBL" id="JABCKI010005775">
    <property type="protein sequence ID" value="KAG5638193.1"/>
    <property type="molecule type" value="Genomic_DNA"/>
</dbReference>
<feature type="compositionally biased region" description="Pro residues" evidence="1">
    <location>
        <begin position="161"/>
        <end position="170"/>
    </location>
</feature>
<dbReference type="Proteomes" id="UP000717328">
    <property type="component" value="Unassembled WGS sequence"/>
</dbReference>
<keyword evidence="3" id="KW-1185">Reference proteome</keyword>